<feature type="binding site" evidence="7">
    <location>
        <position position="338"/>
    </location>
    <ligand>
        <name>ATP</name>
        <dbReference type="ChEBI" id="CHEBI:30616"/>
    </ligand>
</feature>
<feature type="binding site" evidence="7">
    <location>
        <position position="151"/>
    </location>
    <ligand>
        <name>ATP</name>
        <dbReference type="ChEBI" id="CHEBI:30616"/>
    </ligand>
</feature>
<comment type="subcellular location">
    <subcellularLocation>
        <location evidence="1">Golgi apparatus</location>
    </subcellularLocation>
</comment>
<feature type="binding site" evidence="7">
    <location>
        <begin position="250"/>
        <end position="253"/>
    </location>
    <ligand>
        <name>ATP</name>
        <dbReference type="ChEBI" id="CHEBI:30616"/>
    </ligand>
</feature>
<keyword evidence="7" id="KW-0547">Nucleotide-binding</keyword>
<reference evidence="10 11" key="1">
    <citation type="submission" date="2023-10" db="EMBL/GenBank/DDBJ databases">
        <title>Genomes of two closely related lineages of the louse Polyplax serrata with different host specificities.</title>
        <authorList>
            <person name="Martinu J."/>
            <person name="Tarabai H."/>
            <person name="Stefka J."/>
            <person name="Hypsa V."/>
        </authorList>
    </citation>
    <scope>NUCLEOTIDE SEQUENCE [LARGE SCALE GENOMIC DNA]</scope>
    <source>
        <strain evidence="10">HR10_N</strain>
    </source>
</reference>
<sequence length="429" mass="48869">MVSTTKALNIAQDNLSNNVNQKVNQKNRSKLGRYYLASGPNKLVASINAARKIKSVAQELMSLQRNHTEYKKIVEQVVNNLKQTVDSSIKLWKIAQKWVSGQQIVPEDAPLLGSVLNSLCSAKILKAENSKRGTQLKLLLTLEGGQQALFKPQWYKRNEIIRGSVYAGKDRHNAEVAAFHLSLLLNIRRVPLTVGRKINIRREVMPVASQELLNTFFKDKNETCFYGVCLYCEPKSPVCTNDDIMEGALIMWLPNNIKFQRHPNPWQRSYKSDLVARWEVEEDYCHQVKSTKQYNPEISTRLLDLIDSVVFDFLLDNGDRHHYEVPLGLTPSSVFLFDNGKSFGNPFVDHIDILAPIYQCCMIRRETWERLHVFSGGALSSSLEKVLKYSHISPVLTDSHLHALDRRLILIFAAIEVCVRENGASNVFF</sequence>
<dbReference type="Proteomes" id="UP001372834">
    <property type="component" value="Unassembled WGS sequence"/>
</dbReference>
<organism evidence="10 11">
    <name type="scientific">Polyplax serrata</name>
    <name type="common">Common mouse louse</name>
    <dbReference type="NCBI Taxonomy" id="468196"/>
    <lineage>
        <taxon>Eukaryota</taxon>
        <taxon>Metazoa</taxon>
        <taxon>Ecdysozoa</taxon>
        <taxon>Arthropoda</taxon>
        <taxon>Hexapoda</taxon>
        <taxon>Insecta</taxon>
        <taxon>Pterygota</taxon>
        <taxon>Neoptera</taxon>
        <taxon>Paraneoptera</taxon>
        <taxon>Psocodea</taxon>
        <taxon>Troctomorpha</taxon>
        <taxon>Phthiraptera</taxon>
        <taxon>Anoplura</taxon>
        <taxon>Polyplacidae</taxon>
        <taxon>Polyplax</taxon>
    </lineage>
</organism>
<feature type="domain" description="FAM20 C-terminal" evidence="9">
    <location>
        <begin position="216"/>
        <end position="427"/>
    </location>
</feature>
<evidence type="ECO:0000256" key="5">
    <source>
        <dbReference type="ARBA" id="ARBA00023180"/>
    </source>
</evidence>
<feature type="binding site" evidence="8">
    <location>
        <position position="170"/>
    </location>
    <ligand>
        <name>Mn(2+)</name>
        <dbReference type="ChEBI" id="CHEBI:29035"/>
    </ligand>
</feature>
<dbReference type="GO" id="GO:0016773">
    <property type="term" value="F:phosphotransferase activity, alcohol group as acceptor"/>
    <property type="evidence" value="ECO:0007669"/>
    <property type="project" value="TreeGrafter"/>
</dbReference>
<evidence type="ECO:0000256" key="3">
    <source>
        <dbReference type="ARBA" id="ARBA00023034"/>
    </source>
</evidence>
<dbReference type="InterPro" id="IPR024869">
    <property type="entry name" value="FAM20"/>
</dbReference>
<dbReference type="GO" id="GO:0046872">
    <property type="term" value="F:metal ion binding"/>
    <property type="evidence" value="ECO:0007669"/>
    <property type="project" value="UniProtKB-KW"/>
</dbReference>
<comment type="caution">
    <text evidence="10">The sequence shown here is derived from an EMBL/GenBank/DDBJ whole genome shotgun (WGS) entry which is preliminary data.</text>
</comment>
<comment type="cofactor">
    <cofactor evidence="8">
        <name>Mn(2+)</name>
        <dbReference type="ChEBI" id="CHEBI:29035"/>
    </cofactor>
</comment>
<comment type="similarity">
    <text evidence="2">Belongs to the FAM20 family.</text>
</comment>
<feature type="binding site" evidence="8">
    <location>
        <position position="338"/>
    </location>
    <ligand>
        <name>Mn(2+)</name>
        <dbReference type="ChEBI" id="CHEBI:29035"/>
    </ligand>
</feature>
<dbReference type="GO" id="GO:0005794">
    <property type="term" value="C:Golgi apparatus"/>
    <property type="evidence" value="ECO:0007669"/>
    <property type="project" value="UniProtKB-SubCell"/>
</dbReference>
<keyword evidence="4" id="KW-1015">Disulfide bond</keyword>
<dbReference type="EMBL" id="JAWJWE010000039">
    <property type="protein sequence ID" value="KAK6620721.1"/>
    <property type="molecule type" value="Genomic_DNA"/>
</dbReference>
<feature type="active site" evidence="6">
    <location>
        <position position="319"/>
    </location>
</feature>
<evidence type="ECO:0000256" key="1">
    <source>
        <dbReference type="ARBA" id="ARBA00004555"/>
    </source>
</evidence>
<dbReference type="Pfam" id="PF06702">
    <property type="entry name" value="Fam20C"/>
    <property type="match status" value="1"/>
</dbReference>
<keyword evidence="8" id="KW-0479">Metal-binding</keyword>
<proteinExistence type="inferred from homology"/>
<protein>
    <recommendedName>
        <fullName evidence="9">FAM20 C-terminal domain-containing protein</fullName>
    </recommendedName>
</protein>
<evidence type="ECO:0000256" key="7">
    <source>
        <dbReference type="PIRSR" id="PIRSR624869-2"/>
    </source>
</evidence>
<accession>A0AAN8P5Z3</accession>
<evidence type="ECO:0000256" key="2">
    <source>
        <dbReference type="ARBA" id="ARBA00006557"/>
    </source>
</evidence>
<dbReference type="AlphaFoldDB" id="A0AAN8P5Z3"/>
<dbReference type="PANTHER" id="PTHR12450:SF14">
    <property type="entry name" value="GLYCOSAMINOGLYCAN XYLOSYLKINASE"/>
    <property type="match status" value="1"/>
</dbReference>
<dbReference type="InterPro" id="IPR009581">
    <property type="entry name" value="FAM20_C"/>
</dbReference>
<evidence type="ECO:0000313" key="10">
    <source>
        <dbReference type="EMBL" id="KAK6620721.1"/>
    </source>
</evidence>
<name>A0AAN8P5Z3_POLSC</name>
<dbReference type="GO" id="GO:0005524">
    <property type="term" value="F:ATP binding"/>
    <property type="evidence" value="ECO:0007669"/>
    <property type="project" value="UniProtKB-KW"/>
</dbReference>
<evidence type="ECO:0000256" key="6">
    <source>
        <dbReference type="PIRSR" id="PIRSR624869-1"/>
    </source>
</evidence>
<gene>
    <name evidence="10" type="ORF">RUM43_011016</name>
</gene>
<evidence type="ECO:0000259" key="9">
    <source>
        <dbReference type="Pfam" id="PF06702"/>
    </source>
</evidence>
<keyword evidence="3" id="KW-0333">Golgi apparatus</keyword>
<evidence type="ECO:0000313" key="11">
    <source>
        <dbReference type="Proteomes" id="UP001372834"/>
    </source>
</evidence>
<keyword evidence="8" id="KW-0464">Manganese</keyword>
<keyword evidence="5" id="KW-0325">Glycoprotein</keyword>
<keyword evidence="7" id="KW-0067">ATP-binding</keyword>
<dbReference type="PANTHER" id="PTHR12450">
    <property type="entry name" value="DENTIN MATRIX PROTEIN 4 PROTEIN FAM20"/>
    <property type="match status" value="1"/>
</dbReference>
<feature type="binding site" evidence="7">
    <location>
        <position position="135"/>
    </location>
    <ligand>
        <name>ATP</name>
        <dbReference type="ChEBI" id="CHEBI:30616"/>
    </ligand>
</feature>
<evidence type="ECO:0000256" key="8">
    <source>
        <dbReference type="PIRSR" id="PIRSR624869-3"/>
    </source>
</evidence>
<evidence type="ECO:0000256" key="4">
    <source>
        <dbReference type="ARBA" id="ARBA00023157"/>
    </source>
</evidence>
<feature type="binding site" evidence="7">
    <location>
        <position position="324"/>
    </location>
    <ligand>
        <name>ATP</name>
        <dbReference type="ChEBI" id="CHEBI:30616"/>
    </ligand>
</feature>